<dbReference type="SUPFAM" id="SSF47598">
    <property type="entry name" value="Ribbon-helix-helix"/>
    <property type="match status" value="1"/>
</dbReference>
<reference evidence="2 3" key="1">
    <citation type="journal article" date="2013" name="ISME J.">
        <title>Metabolic model for the filamentous 'Candidatus Microthrix parvicella' based on genomic and metagenomic analyses.</title>
        <authorList>
            <person name="Jon McIlroy S."/>
            <person name="Kristiansen R."/>
            <person name="Albertsen M."/>
            <person name="Michael Karst S."/>
            <person name="Rossetti S."/>
            <person name="Lund Nielsen J."/>
            <person name="Tandoi V."/>
            <person name="James Seviour R."/>
            <person name="Nielsen P.H."/>
        </authorList>
    </citation>
    <scope>NUCLEOTIDE SEQUENCE [LARGE SCALE GENOMIC DNA]</scope>
    <source>
        <strain evidence="2 3">RN1</strain>
    </source>
</reference>
<dbReference type="InterPro" id="IPR010985">
    <property type="entry name" value="Ribbon_hlx_hlx"/>
</dbReference>
<evidence type="ECO:0000259" key="1">
    <source>
        <dbReference type="Pfam" id="PF22513"/>
    </source>
</evidence>
<evidence type="ECO:0000313" key="2">
    <source>
        <dbReference type="EMBL" id="CCM64304.1"/>
    </source>
</evidence>
<keyword evidence="3" id="KW-1185">Reference proteome</keyword>
<gene>
    <name evidence="2" type="ORF">BN381_360006</name>
</gene>
<protein>
    <submittedName>
        <fullName evidence="2">Putative antitoxin VapB12</fullName>
    </submittedName>
</protein>
<accession>R4Z0A7</accession>
<proteinExistence type="predicted"/>
<dbReference type="STRING" id="1229780.BN381_360006"/>
<dbReference type="AlphaFoldDB" id="R4Z0A7"/>
<organism evidence="2 3">
    <name type="scientific">Candidatus Neomicrothrix parvicella RN1</name>
    <dbReference type="NCBI Taxonomy" id="1229780"/>
    <lineage>
        <taxon>Bacteria</taxon>
        <taxon>Bacillati</taxon>
        <taxon>Actinomycetota</taxon>
        <taxon>Acidimicrobiia</taxon>
        <taxon>Acidimicrobiales</taxon>
        <taxon>Microthrixaceae</taxon>
        <taxon>Candidatus Neomicrothrix</taxon>
    </lineage>
</organism>
<evidence type="ECO:0000313" key="3">
    <source>
        <dbReference type="Proteomes" id="UP000018291"/>
    </source>
</evidence>
<dbReference type="GO" id="GO:0006355">
    <property type="term" value="P:regulation of DNA-templated transcription"/>
    <property type="evidence" value="ECO:0007669"/>
    <property type="project" value="InterPro"/>
</dbReference>
<sequence length="68" mass="7662">MSPDDLHRELKTRAANEGRSLSDFALAQLRQAVAHPPWQDVLRRIASRSSVKLSEPAAELLRAERDAR</sequence>
<dbReference type="Pfam" id="PF22513">
    <property type="entry name" value="FitA-like_RHH"/>
    <property type="match status" value="1"/>
</dbReference>
<dbReference type="HOGENOM" id="CLU_176903_0_0_11"/>
<dbReference type="Proteomes" id="UP000018291">
    <property type="component" value="Unassembled WGS sequence"/>
</dbReference>
<feature type="domain" description="Antitoxin FitA-like ribbon-helix-helix" evidence="1">
    <location>
        <begin position="3"/>
        <end position="33"/>
    </location>
</feature>
<dbReference type="EMBL" id="CANL01000030">
    <property type="protein sequence ID" value="CCM64304.1"/>
    <property type="molecule type" value="Genomic_DNA"/>
</dbReference>
<dbReference type="InterPro" id="IPR053853">
    <property type="entry name" value="FitA-like_RHH"/>
</dbReference>
<comment type="caution">
    <text evidence="2">The sequence shown here is derived from an EMBL/GenBank/DDBJ whole genome shotgun (WGS) entry which is preliminary data.</text>
</comment>
<name>R4Z0A7_9ACTN</name>